<dbReference type="CDD" id="cd20905">
    <property type="entry name" value="EHMT_ZBD"/>
    <property type="match status" value="1"/>
</dbReference>
<keyword evidence="4" id="KW-0949">S-adenosyl-L-methionine</keyword>
<evidence type="ECO:0000256" key="2">
    <source>
        <dbReference type="ARBA" id="ARBA00022454"/>
    </source>
</evidence>
<dbReference type="Pfam" id="PF00856">
    <property type="entry name" value="SET"/>
    <property type="match status" value="1"/>
</dbReference>
<dbReference type="GO" id="GO:0000785">
    <property type="term" value="C:chromatin"/>
    <property type="evidence" value="ECO:0007669"/>
    <property type="project" value="TreeGrafter"/>
</dbReference>
<dbReference type="InterPro" id="IPR036770">
    <property type="entry name" value="Ankyrin_rpt-contain_sf"/>
</dbReference>
<feature type="repeat" description="ANK" evidence="6">
    <location>
        <begin position="499"/>
        <end position="531"/>
    </location>
</feature>
<dbReference type="SMART" id="SM00248">
    <property type="entry name" value="ANK"/>
    <property type="match status" value="6"/>
</dbReference>
<dbReference type="GO" id="GO:0008270">
    <property type="term" value="F:zinc ion binding"/>
    <property type="evidence" value="ECO:0007669"/>
    <property type="project" value="InterPro"/>
</dbReference>
<dbReference type="CDD" id="cd10533">
    <property type="entry name" value="SET_EHMT2"/>
    <property type="match status" value="1"/>
</dbReference>
<dbReference type="PANTHER" id="PTHR46307">
    <property type="entry name" value="G9A, ISOFORM B"/>
    <property type="match status" value="1"/>
</dbReference>
<keyword evidence="3" id="KW-0808">Transferase</keyword>
<evidence type="ECO:0000259" key="8">
    <source>
        <dbReference type="PROSITE" id="PS50280"/>
    </source>
</evidence>
<evidence type="ECO:0000256" key="4">
    <source>
        <dbReference type="ARBA" id="ARBA00022691"/>
    </source>
</evidence>
<dbReference type="SUPFAM" id="SSF82199">
    <property type="entry name" value="SET domain"/>
    <property type="match status" value="1"/>
</dbReference>
<evidence type="ECO:0000259" key="9">
    <source>
        <dbReference type="PROSITE" id="PS50867"/>
    </source>
</evidence>
<dbReference type="PRINTS" id="PR01415">
    <property type="entry name" value="ANKYRIN"/>
</dbReference>
<dbReference type="GO" id="GO:0005634">
    <property type="term" value="C:nucleus"/>
    <property type="evidence" value="ECO:0007669"/>
    <property type="project" value="InterPro"/>
</dbReference>
<dbReference type="PROSITE" id="PS50867">
    <property type="entry name" value="PRE_SET"/>
    <property type="match status" value="1"/>
</dbReference>
<keyword evidence="6" id="KW-0040">ANK repeat</keyword>
<feature type="domain" description="SET" evidence="8">
    <location>
        <begin position="688"/>
        <end position="805"/>
    </location>
</feature>
<dbReference type="GO" id="GO:0046974">
    <property type="term" value="F:histone H3K9 methyltransferase activity"/>
    <property type="evidence" value="ECO:0007669"/>
    <property type="project" value="TreeGrafter"/>
</dbReference>
<feature type="repeat" description="ANK" evidence="6">
    <location>
        <begin position="333"/>
        <end position="365"/>
    </location>
</feature>
<dbReference type="PROSITE" id="PS50088">
    <property type="entry name" value="ANK_REPEAT"/>
    <property type="match status" value="5"/>
</dbReference>
<evidence type="ECO:0000256" key="7">
    <source>
        <dbReference type="SAM" id="MobiDB-lite"/>
    </source>
</evidence>
<keyword evidence="3" id="KW-0489">Methyltransferase</keyword>
<dbReference type="GO" id="GO:0032259">
    <property type="term" value="P:methylation"/>
    <property type="evidence" value="ECO:0007669"/>
    <property type="project" value="UniProtKB-KW"/>
</dbReference>
<dbReference type="SMART" id="SM00468">
    <property type="entry name" value="PreSET"/>
    <property type="match status" value="1"/>
</dbReference>
<feature type="repeat" description="ANK" evidence="6">
    <location>
        <begin position="399"/>
        <end position="423"/>
    </location>
</feature>
<keyword evidence="2" id="KW-0158">Chromosome</keyword>
<dbReference type="SUPFAM" id="SSF48403">
    <property type="entry name" value="Ankyrin repeat"/>
    <property type="match status" value="1"/>
</dbReference>
<name>A0AAQ4PZG2_GASAC</name>
<evidence type="ECO:0000313" key="10">
    <source>
        <dbReference type="Ensembl" id="ENSGACP00000043438.1"/>
    </source>
</evidence>
<evidence type="ECO:0000313" key="11">
    <source>
        <dbReference type="Proteomes" id="UP000007635"/>
    </source>
</evidence>
<keyword evidence="11" id="KW-1185">Reference proteome</keyword>
<dbReference type="InterPro" id="IPR038034">
    <property type="entry name" value="SET_EHMT2"/>
</dbReference>
<dbReference type="Ensembl" id="ENSGACT00000041105.1">
    <property type="protein sequence ID" value="ENSGACP00000043438.1"/>
    <property type="gene ID" value="ENSGACG00000002946.2"/>
</dbReference>
<feature type="domain" description="Pre-SET" evidence="9">
    <location>
        <begin position="622"/>
        <end position="685"/>
    </location>
</feature>
<protein>
    <submittedName>
        <fullName evidence="10">Euchromatic histone-lysine N-methyltransferase 2</fullName>
    </submittedName>
</protein>
<evidence type="ECO:0000256" key="6">
    <source>
        <dbReference type="PROSITE-ProRule" id="PRU00023"/>
    </source>
</evidence>
<dbReference type="PROSITE" id="PS50297">
    <property type="entry name" value="ANK_REP_REGION"/>
    <property type="match status" value="5"/>
</dbReference>
<dbReference type="InterPro" id="IPR007728">
    <property type="entry name" value="Pre-SET_dom"/>
</dbReference>
<keyword evidence="5" id="KW-0156">Chromatin regulator</keyword>
<dbReference type="GeneTree" id="ENSGT00940000159459"/>
<reference evidence="10 11" key="1">
    <citation type="journal article" date="2021" name="G3 (Bethesda)">
        <title>Improved contiguity of the threespine stickleback genome using long-read sequencing.</title>
        <authorList>
            <person name="Nath S."/>
            <person name="Shaw D.E."/>
            <person name="White M.A."/>
        </authorList>
    </citation>
    <scope>NUCLEOTIDE SEQUENCE [LARGE SCALE GENOMIC DNA]</scope>
    <source>
        <strain evidence="10 11">Lake Benthic</strain>
    </source>
</reference>
<dbReference type="Pfam" id="PF05033">
    <property type="entry name" value="Pre-SET"/>
    <property type="match status" value="1"/>
</dbReference>
<reference evidence="10" key="3">
    <citation type="submission" date="2025-09" db="UniProtKB">
        <authorList>
            <consortium name="Ensembl"/>
        </authorList>
    </citation>
    <scope>IDENTIFICATION</scope>
</reference>
<dbReference type="Pfam" id="PF12796">
    <property type="entry name" value="Ank_2"/>
    <property type="match status" value="3"/>
</dbReference>
<sequence>MKPNIFGFINVTFYRLISPLQSSECKTKGAVKSRAESEESVWPQSNQDKERNPPEVVESVEGSDAGDTERLEELPLCSCRMEAPRVDSTSHRVSRQCMATESINGELRACSDWTLKGETMRPSSRVSLMVLCDVHRAHMVKHHCCPGCGYFCIAGTFLECCPDQRIAHRFHRGCVTVLGSGRSRANGGGMLFCPHCGEDASEAQEVTIPSFSSATASATTVVTMASTGGMKDGKMPDARMHSHGLVTLAEGVDSVGPSLCMPNGKPISPSALPPGPSRASLQKAILTQDTERKKKLRFHPRQLYPAAKQGEVQRVLLMLMEGIDPSYQPESQNKRSALHAAAQRGLLEVCYILTQAGAQVNAQDKDRRTPLLEAIINNHIEVAHYLIQNGASVYHVEEDGYTGLHHAAKLGNLEIVNMLLETGQVDVNAQDSGGWTPIIWSAEHKHVDVIKVLLNRGADVTISDKELNVCLHWAAYAGNVEIAEMVLNSGCSLASVNMHGDTPLHIAAREGYLECVTLFLSRGADIDIVNREGDTPLSLARVDTPVWVALQINRKLRRGITNRMLRTERIICRYDIAQGYENVPIPCVNAVDDEGCPSDYKYVSENCETSAMNIDRNITHLQHCSCSDDCSSSNCLCGQLSIRCWYDKDQRLLQEFNKIEPPLIFECNMACSCYRTCKNRVVQAGIKVRLQLYRTEKMGWGVRALQDIPQGSFICEYVGELISDAEADVREDDSYLFDLDNKDGEVYCIDARYYGNISRFINHLCDPNLIPVRVFMLHQDLRFPRIAFFSSRDIHSGQELGFDYGDRFWDIKSKYFTCQCGSEKCKHSAEAIALEQNRLARLESCPESGADCGMTMLGNS</sequence>
<feature type="region of interest" description="Disordered" evidence="7">
    <location>
        <begin position="29"/>
        <end position="68"/>
    </location>
</feature>
<dbReference type="GO" id="GO:0002039">
    <property type="term" value="F:p53 binding"/>
    <property type="evidence" value="ECO:0007669"/>
    <property type="project" value="InterPro"/>
</dbReference>
<organism evidence="10 11">
    <name type="scientific">Gasterosteus aculeatus aculeatus</name>
    <name type="common">three-spined stickleback</name>
    <dbReference type="NCBI Taxonomy" id="481459"/>
    <lineage>
        <taxon>Eukaryota</taxon>
        <taxon>Metazoa</taxon>
        <taxon>Chordata</taxon>
        <taxon>Craniata</taxon>
        <taxon>Vertebrata</taxon>
        <taxon>Euteleostomi</taxon>
        <taxon>Actinopterygii</taxon>
        <taxon>Neopterygii</taxon>
        <taxon>Teleostei</taxon>
        <taxon>Neoteleostei</taxon>
        <taxon>Acanthomorphata</taxon>
        <taxon>Eupercaria</taxon>
        <taxon>Perciformes</taxon>
        <taxon>Cottioidei</taxon>
        <taxon>Gasterosteales</taxon>
        <taxon>Gasterosteidae</taxon>
        <taxon>Gasterosteus</taxon>
    </lineage>
</organism>
<evidence type="ECO:0000256" key="5">
    <source>
        <dbReference type="ARBA" id="ARBA00022853"/>
    </source>
</evidence>
<accession>A0AAQ4PZG2</accession>
<dbReference type="GO" id="GO:0000122">
    <property type="term" value="P:negative regulation of transcription by RNA polymerase II"/>
    <property type="evidence" value="ECO:0007669"/>
    <property type="project" value="TreeGrafter"/>
</dbReference>
<feature type="repeat" description="ANK" evidence="6">
    <location>
        <begin position="366"/>
        <end position="398"/>
    </location>
</feature>
<dbReference type="InterPro" id="IPR043550">
    <property type="entry name" value="EHMT1/EHMT2"/>
</dbReference>
<dbReference type="InterPro" id="IPR002110">
    <property type="entry name" value="Ankyrin_rpt"/>
</dbReference>
<dbReference type="AlphaFoldDB" id="A0AAQ4PZG2"/>
<proteinExistence type="predicted"/>
<comment type="subcellular location">
    <subcellularLocation>
        <location evidence="1">Chromosome</location>
    </subcellularLocation>
</comment>
<evidence type="ECO:0000256" key="1">
    <source>
        <dbReference type="ARBA" id="ARBA00004286"/>
    </source>
</evidence>
<dbReference type="Gene3D" id="1.25.40.20">
    <property type="entry name" value="Ankyrin repeat-containing domain"/>
    <property type="match status" value="1"/>
</dbReference>
<evidence type="ECO:0000256" key="3">
    <source>
        <dbReference type="ARBA" id="ARBA00022603"/>
    </source>
</evidence>
<dbReference type="PANTHER" id="PTHR46307:SF1">
    <property type="entry name" value="HISTONE-LYSINE N-METHYLTRANSFERASE EHMT2"/>
    <property type="match status" value="1"/>
</dbReference>
<dbReference type="InterPro" id="IPR001214">
    <property type="entry name" value="SET_dom"/>
</dbReference>
<dbReference type="FunFam" id="2.170.270.10:FF:000005">
    <property type="entry name" value="Euchromatic histone-lysine N-methyltransferase 2"/>
    <property type="match status" value="1"/>
</dbReference>
<dbReference type="InterPro" id="IPR046341">
    <property type="entry name" value="SET_dom_sf"/>
</dbReference>
<dbReference type="Proteomes" id="UP000007635">
    <property type="component" value="Chromosome X"/>
</dbReference>
<dbReference type="InterPro" id="IPR047762">
    <property type="entry name" value="EHMT_CRR"/>
</dbReference>
<dbReference type="PROSITE" id="PS50280">
    <property type="entry name" value="SET"/>
    <property type="match status" value="1"/>
</dbReference>
<reference evidence="10" key="2">
    <citation type="submission" date="2025-08" db="UniProtKB">
        <authorList>
            <consortium name="Ensembl"/>
        </authorList>
    </citation>
    <scope>IDENTIFICATION</scope>
</reference>
<dbReference type="SMART" id="SM00317">
    <property type="entry name" value="SET"/>
    <property type="match status" value="1"/>
</dbReference>
<dbReference type="Gene3D" id="2.170.270.10">
    <property type="entry name" value="SET domain"/>
    <property type="match status" value="1"/>
</dbReference>
<feature type="repeat" description="ANK" evidence="6">
    <location>
        <begin position="433"/>
        <end position="465"/>
    </location>
</feature>
<dbReference type="Pfam" id="PF21533">
    <property type="entry name" value="EHMT1-2_CRR"/>
    <property type="match status" value="1"/>
</dbReference>